<feature type="active site" evidence="6">
    <location>
        <position position="726"/>
    </location>
</feature>
<dbReference type="InterPro" id="IPR015590">
    <property type="entry name" value="Aldehyde_DH_dom"/>
</dbReference>
<dbReference type="Pfam" id="PF01619">
    <property type="entry name" value="Pro_dh"/>
    <property type="match status" value="1"/>
</dbReference>
<keyword evidence="12" id="KW-1185">Reference proteome</keyword>
<evidence type="ECO:0000256" key="4">
    <source>
        <dbReference type="ARBA" id="ARBA00023027"/>
    </source>
</evidence>
<proteinExistence type="inferred from homology"/>
<evidence type="ECO:0000256" key="8">
    <source>
        <dbReference type="SAM" id="MobiDB-lite"/>
    </source>
</evidence>
<dbReference type="InterPro" id="IPR029041">
    <property type="entry name" value="FAD-linked_oxidoreductase-like"/>
</dbReference>
<evidence type="ECO:0000313" key="11">
    <source>
        <dbReference type="EMBL" id="MFC7405884.1"/>
    </source>
</evidence>
<comment type="pathway">
    <text evidence="1">Amino-acid degradation; L-proline degradation into L-glutamate; L-glutamate from L-proline: step 2/2.</text>
</comment>
<dbReference type="PROSITE" id="PS00687">
    <property type="entry name" value="ALDEHYDE_DEHYDR_GLU"/>
    <property type="match status" value="1"/>
</dbReference>
<feature type="domain" description="Aldehyde dehydrogenase" evidence="9">
    <location>
        <begin position="518"/>
        <end position="943"/>
    </location>
</feature>
<dbReference type="InterPro" id="IPR016162">
    <property type="entry name" value="Ald_DH_N"/>
</dbReference>
<evidence type="ECO:0000256" key="6">
    <source>
        <dbReference type="PROSITE-ProRule" id="PRU10007"/>
    </source>
</evidence>
<evidence type="ECO:0000256" key="5">
    <source>
        <dbReference type="ARBA" id="ARBA00048142"/>
    </source>
</evidence>
<dbReference type="SUPFAM" id="SSF53720">
    <property type="entry name" value="ALDH-like"/>
    <property type="match status" value="1"/>
</dbReference>
<reference evidence="12" key="1">
    <citation type="journal article" date="2019" name="Int. J. Syst. Evol. Microbiol.">
        <title>The Global Catalogue of Microorganisms (GCM) 10K type strain sequencing project: providing services to taxonomists for standard genome sequencing and annotation.</title>
        <authorList>
            <consortium name="The Broad Institute Genomics Platform"/>
            <consortium name="The Broad Institute Genome Sequencing Center for Infectious Disease"/>
            <person name="Wu L."/>
            <person name="Ma J."/>
        </authorList>
    </citation>
    <scope>NUCLEOTIDE SEQUENCE [LARGE SCALE GENOMIC DNA]</scope>
    <source>
        <strain evidence="12">JCM 1490</strain>
    </source>
</reference>
<dbReference type="Pfam" id="PF00171">
    <property type="entry name" value="Aldedh"/>
    <property type="match status" value="1"/>
</dbReference>
<sequence length="1173" mass="124486">MAVPEAGRPAEAAPASARIATPADLAALTDDAVALAEAWLRATEAGQDDAERATSAQLAALVGDPAGLDLAVRFVDRVARPEDARVAAKELAGISAGSAGFLRPTDRALLGVGARAARLAPGVVVPLARKRLRQLVGHLVVDAHDPALAEHLARARTEGFRLNINLLGEAVLGEAEAASRAERTRALLQREDVDYVSIKVSSLVSQISTWDEAGTVERVLERLRPIYRAAKARSPHAFVNMDMEEYRDLDLTIAVFTALLSEPEFHDLEAGIVLQAYLPDSGAAFEKLAAFAAERHAAGRAAIKVRLVKGANLSMEKVEAELHGWRQAPYADKADVDANYLRLVERALRPDLAGALRIGVASHNLYDVAAAHLLARRRAVEDSLDVEMLQGMAPSQARAVRDAVGTVILYTPVVAPEDFDVAVSYLVRRLEENAQPQNFVHSLFAGDDAAMTGQERRFRDSVAAVPTAPSTPRRTTEREPAGETFTNATDSDPALPAVRDWGRAAVTAEPLTPTSRTLGSADEVDQVLATGRSAQPAWAARPAAERARVLRRAADELEARRATLVTQAVHEGGKTIDQVDPEVSEAVDFARYYADRAEELAPGASLHTDGASFTPDVLTLVTPPWNFPVAIPIGGVLAALAAGSAVVIKPAPAVPGCAEIAVGALHAAGVPPEVLQIVRCDEGDVGRHLVAHDDVDTVILTGAAETAETFISWRTGRDRGPRVLGETSGKNALVITPAADYDLAVADLVKSAFGHAGQKCSAASLGILVGSAGRSERLRRQLVDAVSSLRVAWPTDIGATMGPVIEPPGEKLRRALTTLEPGESWLVEPRQLDESGRLWSPGLKEGVRPGSWFHLTEAFGPVLGLMRAESLEEAIALQNATQYGLTGGLHSLDEDEIATWLDRVEVGNAYVNRHITGAIVRRQSFGGWKASSVGPGAKAGGPNYVAQLGTFAPDGLPATQADLDLDMRAALADYTGLVTSQADRSWLRAAVASDAAAFDAVLGLETDESGLAAEANVFRYRPVPVTVRTVPGCAAVELVRVLLAAELAGSPVSVSLDPETSAALRELGPSGENARAGLRRLGDLDTRAEPTEDFVERMRHEGAGRIRVVGSGPETEEIVDALTAPGVSVLAGPVLATGRRELLTVLREQAVSQTLHRFGHLPPERHDDAEAWR</sequence>
<evidence type="ECO:0000256" key="7">
    <source>
        <dbReference type="RuleBase" id="RU003345"/>
    </source>
</evidence>
<dbReference type="EC" id="1.2.1.88" evidence="2"/>
<evidence type="ECO:0000313" key="12">
    <source>
        <dbReference type="Proteomes" id="UP001596455"/>
    </source>
</evidence>
<dbReference type="InterPro" id="IPR029510">
    <property type="entry name" value="Ald_DH_CS_GLU"/>
</dbReference>
<name>A0ABW2QA11_9MICO</name>
<dbReference type="PIRSF" id="PIRSF000197">
    <property type="entry name" value="Bifunct_PutA"/>
    <property type="match status" value="1"/>
</dbReference>
<dbReference type="SUPFAM" id="SSF51730">
    <property type="entry name" value="FAD-linked oxidoreductase"/>
    <property type="match status" value="1"/>
</dbReference>
<dbReference type="EMBL" id="JBHTCQ010000002">
    <property type="protein sequence ID" value="MFC7405884.1"/>
    <property type="molecule type" value="Genomic_DNA"/>
</dbReference>
<feature type="region of interest" description="Disordered" evidence="8">
    <location>
        <begin position="466"/>
        <end position="494"/>
    </location>
</feature>
<dbReference type="Proteomes" id="UP001596455">
    <property type="component" value="Unassembled WGS sequence"/>
</dbReference>
<dbReference type="Gene3D" id="3.40.605.10">
    <property type="entry name" value="Aldehyde Dehydrogenase, Chain A, domain 1"/>
    <property type="match status" value="1"/>
</dbReference>
<keyword evidence="3 7" id="KW-0560">Oxidoreductase</keyword>
<dbReference type="RefSeq" id="WP_382394724.1">
    <property type="nucleotide sequence ID" value="NZ_JBHTCQ010000002.1"/>
</dbReference>
<feature type="domain" description="Proline dehydrogenase" evidence="10">
    <location>
        <begin position="150"/>
        <end position="441"/>
    </location>
</feature>
<evidence type="ECO:0000256" key="1">
    <source>
        <dbReference type="ARBA" id="ARBA00004786"/>
    </source>
</evidence>
<evidence type="ECO:0000259" key="9">
    <source>
        <dbReference type="Pfam" id="PF00171"/>
    </source>
</evidence>
<dbReference type="InterPro" id="IPR025703">
    <property type="entry name" value="Bifunct_PutA"/>
</dbReference>
<comment type="similarity">
    <text evidence="7">Belongs to the aldehyde dehydrogenase family.</text>
</comment>
<dbReference type="InterPro" id="IPR016163">
    <property type="entry name" value="Ald_DH_C"/>
</dbReference>
<accession>A0ABW2QA11</accession>
<dbReference type="PANTHER" id="PTHR42862">
    <property type="entry name" value="DELTA-1-PYRROLINE-5-CARBOXYLATE DEHYDROGENASE 1, ISOFORM A-RELATED"/>
    <property type="match status" value="1"/>
</dbReference>
<dbReference type="InterPro" id="IPR002872">
    <property type="entry name" value="Proline_DH_dom"/>
</dbReference>
<evidence type="ECO:0000256" key="3">
    <source>
        <dbReference type="ARBA" id="ARBA00023002"/>
    </source>
</evidence>
<gene>
    <name evidence="11" type="ORF">ACFQQL_12240</name>
</gene>
<dbReference type="Gene3D" id="3.40.309.10">
    <property type="entry name" value="Aldehyde Dehydrogenase, Chain A, domain 2"/>
    <property type="match status" value="1"/>
</dbReference>
<evidence type="ECO:0000256" key="2">
    <source>
        <dbReference type="ARBA" id="ARBA00012884"/>
    </source>
</evidence>
<dbReference type="PROSITE" id="PS00070">
    <property type="entry name" value="ALDEHYDE_DEHYDR_CYS"/>
    <property type="match status" value="1"/>
</dbReference>
<dbReference type="Gene3D" id="3.20.20.220">
    <property type="match status" value="1"/>
</dbReference>
<dbReference type="PANTHER" id="PTHR42862:SF1">
    <property type="entry name" value="DELTA-1-PYRROLINE-5-CARBOXYLATE DEHYDROGENASE 2, ISOFORM A-RELATED"/>
    <property type="match status" value="1"/>
</dbReference>
<organism evidence="11 12">
    <name type="scientific">Georgenia alba</name>
    <dbReference type="NCBI Taxonomy" id="2233858"/>
    <lineage>
        <taxon>Bacteria</taxon>
        <taxon>Bacillati</taxon>
        <taxon>Actinomycetota</taxon>
        <taxon>Actinomycetes</taxon>
        <taxon>Micrococcales</taxon>
        <taxon>Bogoriellaceae</taxon>
        <taxon>Georgenia</taxon>
    </lineage>
</organism>
<comment type="caution">
    <text evidence="11">The sequence shown here is derived from an EMBL/GenBank/DDBJ whole genome shotgun (WGS) entry which is preliminary data.</text>
</comment>
<evidence type="ECO:0000259" key="10">
    <source>
        <dbReference type="Pfam" id="PF01619"/>
    </source>
</evidence>
<keyword evidence="4" id="KW-0520">NAD</keyword>
<protein>
    <recommendedName>
        <fullName evidence="2">L-glutamate gamma-semialdehyde dehydrogenase</fullName>
        <ecNumber evidence="2">1.2.1.88</ecNumber>
    </recommendedName>
</protein>
<dbReference type="InterPro" id="IPR016160">
    <property type="entry name" value="Ald_DH_CS_CYS"/>
</dbReference>
<dbReference type="InterPro" id="IPR050485">
    <property type="entry name" value="Proline_metab_enzyme"/>
</dbReference>
<comment type="catalytic activity">
    <reaction evidence="5">
        <text>L-glutamate 5-semialdehyde + NAD(+) + H2O = L-glutamate + NADH + 2 H(+)</text>
        <dbReference type="Rhea" id="RHEA:30235"/>
        <dbReference type="ChEBI" id="CHEBI:15377"/>
        <dbReference type="ChEBI" id="CHEBI:15378"/>
        <dbReference type="ChEBI" id="CHEBI:29985"/>
        <dbReference type="ChEBI" id="CHEBI:57540"/>
        <dbReference type="ChEBI" id="CHEBI:57945"/>
        <dbReference type="ChEBI" id="CHEBI:58066"/>
        <dbReference type="EC" id="1.2.1.88"/>
    </reaction>
</comment>
<dbReference type="InterPro" id="IPR016161">
    <property type="entry name" value="Ald_DH/histidinol_DH"/>
</dbReference>